<dbReference type="GO" id="GO:0008270">
    <property type="term" value="F:zinc ion binding"/>
    <property type="evidence" value="ECO:0007669"/>
    <property type="project" value="UniProtKB-KW"/>
</dbReference>
<dbReference type="PROSITE" id="PS50157">
    <property type="entry name" value="ZINC_FINGER_C2H2_2"/>
    <property type="match status" value="1"/>
</dbReference>
<keyword evidence="1" id="KW-0479">Metal-binding</keyword>
<name>A0A151JLZ3_9HYME</name>
<gene>
    <name evidence="3" type="ORF">ALC57_03939</name>
</gene>
<dbReference type="Proteomes" id="UP000078492">
    <property type="component" value="Unassembled WGS sequence"/>
</dbReference>
<evidence type="ECO:0000313" key="4">
    <source>
        <dbReference type="Proteomes" id="UP000078492"/>
    </source>
</evidence>
<organism evidence="3 4">
    <name type="scientific">Trachymyrmex cornetzi</name>
    <dbReference type="NCBI Taxonomy" id="471704"/>
    <lineage>
        <taxon>Eukaryota</taxon>
        <taxon>Metazoa</taxon>
        <taxon>Ecdysozoa</taxon>
        <taxon>Arthropoda</taxon>
        <taxon>Hexapoda</taxon>
        <taxon>Insecta</taxon>
        <taxon>Pterygota</taxon>
        <taxon>Neoptera</taxon>
        <taxon>Endopterygota</taxon>
        <taxon>Hymenoptera</taxon>
        <taxon>Apocrita</taxon>
        <taxon>Aculeata</taxon>
        <taxon>Formicoidea</taxon>
        <taxon>Formicidae</taxon>
        <taxon>Myrmicinae</taxon>
        <taxon>Trachymyrmex</taxon>
    </lineage>
</organism>
<proteinExistence type="predicted"/>
<keyword evidence="1" id="KW-0863">Zinc-finger</keyword>
<evidence type="ECO:0000313" key="3">
    <source>
        <dbReference type="EMBL" id="KYN26686.1"/>
    </source>
</evidence>
<protein>
    <recommendedName>
        <fullName evidence="2">C2H2-type domain-containing protein</fullName>
    </recommendedName>
</protein>
<feature type="domain" description="C2H2-type" evidence="2">
    <location>
        <begin position="7"/>
        <end position="36"/>
    </location>
</feature>
<keyword evidence="1" id="KW-0862">Zinc</keyword>
<accession>A0A151JLZ3</accession>
<evidence type="ECO:0000259" key="2">
    <source>
        <dbReference type="PROSITE" id="PS50157"/>
    </source>
</evidence>
<dbReference type="InterPro" id="IPR013087">
    <property type="entry name" value="Znf_C2H2_type"/>
</dbReference>
<dbReference type="PROSITE" id="PS00028">
    <property type="entry name" value="ZINC_FINGER_C2H2_1"/>
    <property type="match status" value="1"/>
</dbReference>
<dbReference type="SUPFAM" id="SSF57667">
    <property type="entry name" value="beta-beta-alpha zinc fingers"/>
    <property type="match status" value="1"/>
</dbReference>
<dbReference type="InterPro" id="IPR036236">
    <property type="entry name" value="Znf_C2H2_sf"/>
</dbReference>
<keyword evidence="4" id="KW-1185">Reference proteome</keyword>
<feature type="non-terminal residue" evidence="3">
    <location>
        <position position="1"/>
    </location>
</feature>
<dbReference type="AlphaFoldDB" id="A0A151JLZ3"/>
<sequence>PNDDSSYFCIPCNKTFSCSSGVFKHAESKAHRNNMVNNCSDEVNIIEKEPRERKFCHSWLENEETGTFAAMADPLARAVVLEGYSERGITPEQLTLFRGAVLAEMEGIQEGPLDYAGGGGNRAHQFRTRPAAAVLALLERQNPGIGALNWRVFAENVGASLEGRNYVFGILESSVLKLRGRDSKL</sequence>
<evidence type="ECO:0000256" key="1">
    <source>
        <dbReference type="PROSITE-ProRule" id="PRU00042"/>
    </source>
</evidence>
<reference evidence="3 4" key="1">
    <citation type="submission" date="2015-09" db="EMBL/GenBank/DDBJ databases">
        <title>Trachymyrmex cornetzi WGS genome.</title>
        <authorList>
            <person name="Nygaard S."/>
            <person name="Hu H."/>
            <person name="Boomsma J."/>
            <person name="Zhang G."/>
        </authorList>
    </citation>
    <scope>NUCLEOTIDE SEQUENCE [LARGE SCALE GENOMIC DNA]</scope>
    <source>
        <strain evidence="3">Tcor2-1</strain>
        <tissue evidence="3">Whole body</tissue>
    </source>
</reference>
<dbReference type="EMBL" id="KQ978995">
    <property type="protein sequence ID" value="KYN26686.1"/>
    <property type="molecule type" value="Genomic_DNA"/>
</dbReference>